<dbReference type="CDD" id="cd00190">
    <property type="entry name" value="Tryp_SPc"/>
    <property type="match status" value="1"/>
</dbReference>
<keyword evidence="6" id="KW-0472">Membrane</keyword>
<dbReference type="PROSITE" id="PS00134">
    <property type="entry name" value="TRYPSIN_HIS"/>
    <property type="match status" value="1"/>
</dbReference>
<dbReference type="InterPro" id="IPR001314">
    <property type="entry name" value="Peptidase_S1A"/>
</dbReference>
<keyword evidence="1 5" id="KW-0645">Protease</keyword>
<dbReference type="AlphaFoldDB" id="A0AAV2PRM9"/>
<keyword evidence="9" id="KW-1185">Reference proteome</keyword>
<feature type="transmembrane region" description="Helical" evidence="6">
    <location>
        <begin position="64"/>
        <end position="82"/>
    </location>
</feature>
<reference evidence="8 9" key="1">
    <citation type="submission" date="2024-05" db="EMBL/GenBank/DDBJ databases">
        <authorList>
            <person name="Wallberg A."/>
        </authorList>
    </citation>
    <scope>NUCLEOTIDE SEQUENCE [LARGE SCALE GENOMIC DNA]</scope>
</reference>
<feature type="domain" description="Peptidase S1" evidence="7">
    <location>
        <begin position="106"/>
        <end position="336"/>
    </location>
</feature>
<accession>A0AAV2PRM9</accession>
<dbReference type="FunFam" id="2.40.10.10:FF:000006">
    <property type="entry name" value="Serine proteinase stubble"/>
    <property type="match status" value="1"/>
</dbReference>
<evidence type="ECO:0000313" key="9">
    <source>
        <dbReference type="Proteomes" id="UP001497623"/>
    </source>
</evidence>
<dbReference type="InterPro" id="IPR001254">
    <property type="entry name" value="Trypsin_dom"/>
</dbReference>
<evidence type="ECO:0000256" key="6">
    <source>
        <dbReference type="SAM" id="Phobius"/>
    </source>
</evidence>
<dbReference type="InterPro" id="IPR018114">
    <property type="entry name" value="TRYPSIN_HIS"/>
</dbReference>
<dbReference type="Gene3D" id="2.40.10.10">
    <property type="entry name" value="Trypsin-like serine proteases"/>
    <property type="match status" value="1"/>
</dbReference>
<dbReference type="Pfam" id="PF00089">
    <property type="entry name" value="Trypsin"/>
    <property type="match status" value="1"/>
</dbReference>
<evidence type="ECO:0000259" key="7">
    <source>
        <dbReference type="PROSITE" id="PS50240"/>
    </source>
</evidence>
<dbReference type="PANTHER" id="PTHR24252:SF7">
    <property type="entry name" value="HYALIN"/>
    <property type="match status" value="1"/>
</dbReference>
<proteinExistence type="predicted"/>
<organism evidence="8 9">
    <name type="scientific">Meganyctiphanes norvegica</name>
    <name type="common">Northern krill</name>
    <name type="synonym">Thysanopoda norvegica</name>
    <dbReference type="NCBI Taxonomy" id="48144"/>
    <lineage>
        <taxon>Eukaryota</taxon>
        <taxon>Metazoa</taxon>
        <taxon>Ecdysozoa</taxon>
        <taxon>Arthropoda</taxon>
        <taxon>Crustacea</taxon>
        <taxon>Multicrustacea</taxon>
        <taxon>Malacostraca</taxon>
        <taxon>Eumalacostraca</taxon>
        <taxon>Eucarida</taxon>
        <taxon>Euphausiacea</taxon>
        <taxon>Euphausiidae</taxon>
        <taxon>Meganyctiphanes</taxon>
    </lineage>
</organism>
<dbReference type="Proteomes" id="UP001497623">
    <property type="component" value="Unassembled WGS sequence"/>
</dbReference>
<sequence>MLLLMMIFSLVMASSLQSLYNDSEPWSDPSVSSVQDSFEIREQPLAIMSVASRGVSALYRLSRHLILLIFNILFTCIGWLFFGEVRDDRPPISMPEICGRGPDARIIGGEVAPAAPWIVSLKLWKRHTCGGALITARHVLTAAHCVLSWKKVPGLLKIGLGSNILTNQTVIDVSKVAVCQNFTKNKESKLEGDIAILTLSKDVDFNLQVEPICLPESPPDIAADAVVMGWGRTHENKTNSRDPNVLQAVSIPVLSPTICSLAYDKIFTDNMICAGDVSGGKDSCQGDSGGPLIIRNNTMYTQIGVVSFGKGCGRPGYPGVYTNIVNYMQWIRDELSS</sequence>
<dbReference type="PANTHER" id="PTHR24252">
    <property type="entry name" value="ACROSIN-RELATED"/>
    <property type="match status" value="1"/>
</dbReference>
<name>A0AAV2PRM9_MEGNR</name>
<dbReference type="PRINTS" id="PR00722">
    <property type="entry name" value="CHYMOTRYPSIN"/>
</dbReference>
<evidence type="ECO:0000256" key="2">
    <source>
        <dbReference type="ARBA" id="ARBA00022801"/>
    </source>
</evidence>
<dbReference type="SMART" id="SM00020">
    <property type="entry name" value="Tryp_SPc"/>
    <property type="match status" value="1"/>
</dbReference>
<keyword evidence="6" id="KW-0812">Transmembrane</keyword>
<evidence type="ECO:0000256" key="1">
    <source>
        <dbReference type="ARBA" id="ARBA00022670"/>
    </source>
</evidence>
<protein>
    <recommendedName>
        <fullName evidence="7">Peptidase S1 domain-containing protein</fullName>
    </recommendedName>
</protein>
<dbReference type="SUPFAM" id="SSF50494">
    <property type="entry name" value="Trypsin-like serine proteases"/>
    <property type="match status" value="1"/>
</dbReference>
<evidence type="ECO:0000256" key="5">
    <source>
        <dbReference type="RuleBase" id="RU363034"/>
    </source>
</evidence>
<evidence type="ECO:0000256" key="4">
    <source>
        <dbReference type="ARBA" id="ARBA00023157"/>
    </source>
</evidence>
<keyword evidence="4" id="KW-1015">Disulfide bond</keyword>
<comment type="caution">
    <text evidence="8">The sequence shown here is derived from an EMBL/GenBank/DDBJ whole genome shotgun (WGS) entry which is preliminary data.</text>
</comment>
<dbReference type="PROSITE" id="PS50240">
    <property type="entry name" value="TRYPSIN_DOM"/>
    <property type="match status" value="1"/>
</dbReference>
<keyword evidence="6" id="KW-1133">Transmembrane helix</keyword>
<dbReference type="InterPro" id="IPR009003">
    <property type="entry name" value="Peptidase_S1_PA"/>
</dbReference>
<keyword evidence="2 5" id="KW-0378">Hydrolase</keyword>
<dbReference type="InterPro" id="IPR033116">
    <property type="entry name" value="TRYPSIN_SER"/>
</dbReference>
<dbReference type="InterPro" id="IPR043504">
    <property type="entry name" value="Peptidase_S1_PA_chymotrypsin"/>
</dbReference>
<evidence type="ECO:0000313" key="8">
    <source>
        <dbReference type="EMBL" id="CAL4063231.1"/>
    </source>
</evidence>
<evidence type="ECO:0000256" key="3">
    <source>
        <dbReference type="ARBA" id="ARBA00022825"/>
    </source>
</evidence>
<dbReference type="GO" id="GO:0004252">
    <property type="term" value="F:serine-type endopeptidase activity"/>
    <property type="evidence" value="ECO:0007669"/>
    <property type="project" value="InterPro"/>
</dbReference>
<keyword evidence="3 5" id="KW-0720">Serine protease</keyword>
<dbReference type="EMBL" id="CAXKWB010001062">
    <property type="protein sequence ID" value="CAL4063231.1"/>
    <property type="molecule type" value="Genomic_DNA"/>
</dbReference>
<dbReference type="GO" id="GO:0006508">
    <property type="term" value="P:proteolysis"/>
    <property type="evidence" value="ECO:0007669"/>
    <property type="project" value="UniProtKB-KW"/>
</dbReference>
<dbReference type="PROSITE" id="PS00135">
    <property type="entry name" value="TRYPSIN_SER"/>
    <property type="match status" value="1"/>
</dbReference>
<gene>
    <name evidence="8" type="ORF">MNOR_LOCUS3194</name>
</gene>